<evidence type="ECO:0000256" key="1">
    <source>
        <dbReference type="SAM" id="MobiDB-lite"/>
    </source>
</evidence>
<keyword evidence="2" id="KW-1185">Reference proteome</keyword>
<sequence length="86" mass="10311">MISSTQCDRARLTGDKDSDYNMNNDSERQKLFNGRMNRRFTLNPLIFAKEERELRRQSLAQLKLSYYPKNAHRKFIIISDYILDYS</sequence>
<protein>
    <submittedName>
        <fullName evidence="3">Uncharacterized protein</fullName>
    </submittedName>
</protein>
<feature type="compositionally biased region" description="Basic and acidic residues" evidence="1">
    <location>
        <begin position="8"/>
        <end position="24"/>
    </location>
</feature>
<dbReference type="Proteomes" id="UP000095285">
    <property type="component" value="Unassembled WGS sequence"/>
</dbReference>
<dbReference type="STRING" id="7209.A0A1I7VJP1"/>
<proteinExistence type="predicted"/>
<evidence type="ECO:0000313" key="2">
    <source>
        <dbReference type="Proteomes" id="UP000095285"/>
    </source>
</evidence>
<organism evidence="2 3">
    <name type="scientific">Loa loa</name>
    <name type="common">Eye worm</name>
    <name type="synonym">Filaria loa</name>
    <dbReference type="NCBI Taxonomy" id="7209"/>
    <lineage>
        <taxon>Eukaryota</taxon>
        <taxon>Metazoa</taxon>
        <taxon>Ecdysozoa</taxon>
        <taxon>Nematoda</taxon>
        <taxon>Chromadorea</taxon>
        <taxon>Rhabditida</taxon>
        <taxon>Spirurina</taxon>
        <taxon>Spiruromorpha</taxon>
        <taxon>Filarioidea</taxon>
        <taxon>Onchocercidae</taxon>
        <taxon>Loa</taxon>
    </lineage>
</organism>
<evidence type="ECO:0000313" key="3">
    <source>
        <dbReference type="WBParaSite" id="EN70_3306"/>
    </source>
</evidence>
<reference evidence="2" key="1">
    <citation type="submission" date="2012-04" db="EMBL/GenBank/DDBJ databases">
        <title>The Genome Sequence of Loa loa.</title>
        <authorList>
            <consortium name="The Broad Institute Genome Sequencing Platform"/>
            <consortium name="Broad Institute Genome Sequencing Center for Infectious Disease"/>
            <person name="Nutman T.B."/>
            <person name="Fink D.L."/>
            <person name="Russ C."/>
            <person name="Young S."/>
            <person name="Zeng Q."/>
            <person name="Gargeya S."/>
            <person name="Alvarado L."/>
            <person name="Berlin A."/>
            <person name="Chapman S.B."/>
            <person name="Chen Z."/>
            <person name="Freedman E."/>
            <person name="Gellesch M."/>
            <person name="Goldberg J."/>
            <person name="Griggs A."/>
            <person name="Gujja S."/>
            <person name="Heilman E.R."/>
            <person name="Heiman D."/>
            <person name="Howarth C."/>
            <person name="Mehta T."/>
            <person name="Neiman D."/>
            <person name="Pearson M."/>
            <person name="Roberts A."/>
            <person name="Saif S."/>
            <person name="Shea T."/>
            <person name="Shenoy N."/>
            <person name="Sisk P."/>
            <person name="Stolte C."/>
            <person name="Sykes S."/>
            <person name="White J."/>
            <person name="Yandava C."/>
            <person name="Haas B."/>
            <person name="Henn M.R."/>
            <person name="Nusbaum C."/>
            <person name="Birren B."/>
        </authorList>
    </citation>
    <scope>NUCLEOTIDE SEQUENCE [LARGE SCALE GENOMIC DNA]</scope>
</reference>
<name>A0A1I7VJP1_LOALO</name>
<reference evidence="3" key="2">
    <citation type="submission" date="2016-11" db="UniProtKB">
        <authorList>
            <consortium name="WormBaseParasite"/>
        </authorList>
    </citation>
    <scope>IDENTIFICATION</scope>
</reference>
<accession>A0A1I7VJP1</accession>
<feature type="region of interest" description="Disordered" evidence="1">
    <location>
        <begin position="1"/>
        <end position="24"/>
    </location>
</feature>
<dbReference type="AlphaFoldDB" id="A0A1I7VJP1"/>
<dbReference type="WBParaSite" id="EN70_3306">
    <property type="protein sequence ID" value="EN70_3306"/>
    <property type="gene ID" value="EN70_3306"/>
</dbReference>